<feature type="transmembrane region" description="Helical" evidence="1">
    <location>
        <begin position="119"/>
        <end position="140"/>
    </location>
</feature>
<sequence>MSVRTTGRAVGALFLLAFVVYMTGNALAGSGEAADQARTGAGALLMLANSAAVAGIGVLMFPVLRRHHELSAHVYLVSRVVEAVMLAVGVVFLLLLIPLARDASALPSLASVARQGNLYAYQIAMISLGLGSLMFCRVLFQARLVPRFMAIWGMVGYAVFATGAILEVLGYGVGVTLSIPGGLFEVALGVLLVAKGFPAEPSHDREEAAYL</sequence>
<feature type="transmembrane region" description="Helical" evidence="1">
    <location>
        <begin position="76"/>
        <end position="99"/>
    </location>
</feature>
<keyword evidence="1" id="KW-0472">Membrane</keyword>
<evidence type="ECO:0000313" key="2">
    <source>
        <dbReference type="EMBL" id="MBB4914264.1"/>
    </source>
</evidence>
<dbReference type="Proteomes" id="UP000552644">
    <property type="component" value="Unassembled WGS sequence"/>
</dbReference>
<comment type="caution">
    <text evidence="2">The sequence shown here is derived from an EMBL/GenBank/DDBJ whole genome shotgun (WGS) entry which is preliminary data.</text>
</comment>
<dbReference type="AlphaFoldDB" id="A0A7W7VLD1"/>
<name>A0A7W7VLD1_9ACTN</name>
<proteinExistence type="predicted"/>
<dbReference type="Pfam" id="PF14329">
    <property type="entry name" value="DUF4386"/>
    <property type="match status" value="1"/>
</dbReference>
<keyword evidence="3" id="KW-1185">Reference proteome</keyword>
<evidence type="ECO:0008006" key="4">
    <source>
        <dbReference type="Google" id="ProtNLM"/>
    </source>
</evidence>
<evidence type="ECO:0000313" key="3">
    <source>
        <dbReference type="Proteomes" id="UP000552644"/>
    </source>
</evidence>
<feature type="transmembrane region" description="Helical" evidence="1">
    <location>
        <begin position="147"/>
        <end position="166"/>
    </location>
</feature>
<evidence type="ECO:0000256" key="1">
    <source>
        <dbReference type="SAM" id="Phobius"/>
    </source>
</evidence>
<gene>
    <name evidence="2" type="ORF">FHS44_001336</name>
</gene>
<organism evidence="2 3">
    <name type="scientific">Streptosporangium saharense</name>
    <dbReference type="NCBI Taxonomy" id="1706840"/>
    <lineage>
        <taxon>Bacteria</taxon>
        <taxon>Bacillati</taxon>
        <taxon>Actinomycetota</taxon>
        <taxon>Actinomycetes</taxon>
        <taxon>Streptosporangiales</taxon>
        <taxon>Streptosporangiaceae</taxon>
        <taxon>Streptosporangium</taxon>
    </lineage>
</organism>
<dbReference type="EMBL" id="JACHJP010000001">
    <property type="protein sequence ID" value="MBB4914264.1"/>
    <property type="molecule type" value="Genomic_DNA"/>
</dbReference>
<dbReference type="InterPro" id="IPR025495">
    <property type="entry name" value="DUF4386"/>
</dbReference>
<accession>A0A7W7VLD1</accession>
<keyword evidence="1" id="KW-1133">Transmembrane helix</keyword>
<protein>
    <recommendedName>
        <fullName evidence="4">DUF4386 domain-containing protein</fullName>
    </recommendedName>
</protein>
<reference evidence="2 3" key="1">
    <citation type="submission" date="2020-08" db="EMBL/GenBank/DDBJ databases">
        <title>Genomic Encyclopedia of Type Strains, Phase III (KMG-III): the genomes of soil and plant-associated and newly described type strains.</title>
        <authorList>
            <person name="Whitman W."/>
        </authorList>
    </citation>
    <scope>NUCLEOTIDE SEQUENCE [LARGE SCALE GENOMIC DNA]</scope>
    <source>
        <strain evidence="2 3">CECT 8840</strain>
    </source>
</reference>
<feature type="transmembrane region" description="Helical" evidence="1">
    <location>
        <begin position="44"/>
        <end position="64"/>
    </location>
</feature>
<keyword evidence="1" id="KW-0812">Transmembrane</keyword>
<dbReference type="RefSeq" id="WP_184712942.1">
    <property type="nucleotide sequence ID" value="NZ_JACHJP010000001.1"/>
</dbReference>